<feature type="domain" description="CRISPR type III-associated protein" evidence="4">
    <location>
        <begin position="8"/>
        <end position="184"/>
    </location>
</feature>
<comment type="subunit">
    <text evidence="2">Part of the Csm effector complex that includes Cas10, Csm2, Csm3, Csm4 and Csm5.</text>
</comment>
<dbReference type="RefSeq" id="WP_120688498.1">
    <property type="nucleotide sequence ID" value="NZ_RAZT01000004.1"/>
</dbReference>
<evidence type="ECO:0000313" key="5">
    <source>
        <dbReference type="EMBL" id="RKN33829.1"/>
    </source>
</evidence>
<reference evidence="5 6" key="1">
    <citation type="submission" date="2018-09" db="EMBL/GenBank/DDBJ databases">
        <title>Micromonospora sp. nov. MS1-9, isolated from a root of Musa sp.</title>
        <authorList>
            <person name="Kuncharoen N."/>
            <person name="Kudo T."/>
            <person name="Ohkuma M."/>
            <person name="Yuki M."/>
            <person name="Tanasupawat S."/>
        </authorList>
    </citation>
    <scope>NUCLEOTIDE SEQUENCE [LARGE SCALE GENOMIC DNA]</scope>
    <source>
        <strain evidence="5 6">MS1-9</strain>
    </source>
</reference>
<evidence type="ECO:0000259" key="4">
    <source>
        <dbReference type="Pfam" id="PF03787"/>
    </source>
</evidence>
<dbReference type="EMBL" id="RAZT01000004">
    <property type="protein sequence ID" value="RKN33829.1"/>
    <property type="molecule type" value="Genomic_DNA"/>
</dbReference>
<organism evidence="5 6">
    <name type="scientific">Micromonospora musae</name>
    <dbReference type="NCBI Taxonomy" id="1894970"/>
    <lineage>
        <taxon>Bacteria</taxon>
        <taxon>Bacillati</taxon>
        <taxon>Actinomycetota</taxon>
        <taxon>Actinomycetes</taxon>
        <taxon>Micromonosporales</taxon>
        <taxon>Micromonosporaceae</taxon>
        <taxon>Micromonospora</taxon>
    </lineage>
</organism>
<dbReference type="NCBIfam" id="TIGR01894">
    <property type="entry name" value="cas_TM1795_cmr1"/>
    <property type="match status" value="1"/>
</dbReference>
<evidence type="ECO:0000256" key="3">
    <source>
        <dbReference type="SAM" id="MobiDB-lite"/>
    </source>
</evidence>
<proteinExistence type="predicted"/>
<evidence type="ECO:0000313" key="6">
    <source>
        <dbReference type="Proteomes" id="UP000275865"/>
    </source>
</evidence>
<keyword evidence="1" id="KW-0051">Antiviral defense</keyword>
<feature type="compositionally biased region" description="Polar residues" evidence="3">
    <location>
        <begin position="23"/>
        <end position="35"/>
    </location>
</feature>
<evidence type="ECO:0000256" key="2">
    <source>
        <dbReference type="ARBA" id="ARBA00093789"/>
    </source>
</evidence>
<feature type="region of interest" description="Disordered" evidence="3">
    <location>
        <begin position="12"/>
        <end position="36"/>
    </location>
</feature>
<dbReference type="InterPro" id="IPR005537">
    <property type="entry name" value="RAMP_III_fam"/>
</dbReference>
<name>A0A3A9Y976_9ACTN</name>
<gene>
    <name evidence="5" type="primary">cmr1</name>
    <name evidence="5" type="ORF">D7044_08705</name>
</gene>
<accession>A0A3A9Y976</accession>
<dbReference type="Pfam" id="PF03787">
    <property type="entry name" value="RAMPs"/>
    <property type="match status" value="1"/>
</dbReference>
<sequence>MAWTTLTMQVTTPLFNGGHQPAPSESTEGGNSRSARNLDADAGIRVSSLRGAMRYWLRAIAGAEVGNQIHVLAALESRVFGSTTRASSVAMRVPKPPPVSRNSQPDWCKRDDARWIGYLAGQGLSKPAGRGCQLTRPFVAPGTTFDLQLRLPRDDDTAALVMAALWSLCRYGGLGARTRRGFGGLRVIAVEGHLPTPWTTERLCAAAVVSGDGLDSDEQGRPPEIAACAPALARIAALARQDVGEAAPEGWADLPTYPVFGGPDIFIAGLSARTFGDWPAVLGFAGEQYRWFRATEPAPGAPYHPPIKTREWLHTVRGNDRRFALGALGLPVNFKDGNIVQPEKTAAAAGGKAPLRRASPLWLRPVQDGDNGWRLLSFAFLGRFLPDGEAEVFLRGPQSKKLDVSVADVRELSTNWITTLSRGDSFVRAATR</sequence>
<dbReference type="AlphaFoldDB" id="A0A3A9Y976"/>
<dbReference type="GO" id="GO:0051607">
    <property type="term" value="P:defense response to virus"/>
    <property type="evidence" value="ECO:0007669"/>
    <property type="project" value="UniProtKB-KW"/>
</dbReference>
<dbReference type="Proteomes" id="UP000275865">
    <property type="component" value="Unassembled WGS sequence"/>
</dbReference>
<evidence type="ECO:0000256" key="1">
    <source>
        <dbReference type="ARBA" id="ARBA00023118"/>
    </source>
</evidence>
<comment type="caution">
    <text evidence="5">The sequence shown here is derived from an EMBL/GenBank/DDBJ whole genome shotgun (WGS) entry which is preliminary data.</text>
</comment>
<protein>
    <submittedName>
        <fullName evidence="5">Type III-B CRISPR module RAMP protein Cmr1</fullName>
    </submittedName>
</protein>
<dbReference type="InterPro" id="IPR007522">
    <property type="entry name" value="CRISPR-assoc_prot_TM1795"/>
</dbReference>